<dbReference type="GO" id="GO:0015421">
    <property type="term" value="F:ABC-type oligopeptide transporter activity"/>
    <property type="evidence" value="ECO:0007669"/>
    <property type="project" value="TreeGrafter"/>
</dbReference>
<evidence type="ECO:0000313" key="2">
    <source>
        <dbReference type="EMBL" id="GAU36049.1"/>
    </source>
</evidence>
<dbReference type="EMBL" id="DF973614">
    <property type="protein sequence ID" value="GAU36049.1"/>
    <property type="molecule type" value="Genomic_DNA"/>
</dbReference>
<accession>A0A2Z6NWY3</accession>
<dbReference type="PANTHER" id="PTHR43394:SF1">
    <property type="entry name" value="ATP-BINDING CASSETTE SUB-FAMILY B MEMBER 10, MITOCHONDRIAL"/>
    <property type="match status" value="1"/>
</dbReference>
<dbReference type="GO" id="GO:0005743">
    <property type="term" value="C:mitochondrial inner membrane"/>
    <property type="evidence" value="ECO:0007669"/>
    <property type="project" value="TreeGrafter"/>
</dbReference>
<sequence length="133" mass="14472">MSSDDLTSFILYSLSVGSSGLSGLYTVVMKAAGVIRRVFQLLDRVSSMPKSGDKCPLGEQVGEVELNGAQVIAHRLSTVKTANIVAVVSDGQIVENGTRDELLDKNGLYTALVRRQQKPKSNLCLENYEPHYL</sequence>
<dbReference type="Gene3D" id="3.40.50.300">
    <property type="entry name" value="P-loop containing nucleotide triphosphate hydrolases"/>
    <property type="match status" value="1"/>
</dbReference>
<evidence type="ECO:0000313" key="3">
    <source>
        <dbReference type="Proteomes" id="UP000242715"/>
    </source>
</evidence>
<dbReference type="PANTHER" id="PTHR43394">
    <property type="entry name" value="ATP-DEPENDENT PERMEASE MDL1, MITOCHONDRIAL"/>
    <property type="match status" value="1"/>
</dbReference>
<dbReference type="SUPFAM" id="SSF52540">
    <property type="entry name" value="P-loop containing nucleoside triphosphate hydrolases"/>
    <property type="match status" value="1"/>
</dbReference>
<evidence type="ECO:0008006" key="4">
    <source>
        <dbReference type="Google" id="ProtNLM"/>
    </source>
</evidence>
<keyword evidence="1" id="KW-1133">Transmembrane helix</keyword>
<proteinExistence type="predicted"/>
<dbReference type="InterPro" id="IPR027417">
    <property type="entry name" value="P-loop_NTPase"/>
</dbReference>
<dbReference type="OrthoDB" id="1907835at2759"/>
<organism evidence="2 3">
    <name type="scientific">Trifolium subterraneum</name>
    <name type="common">Subterranean clover</name>
    <dbReference type="NCBI Taxonomy" id="3900"/>
    <lineage>
        <taxon>Eukaryota</taxon>
        <taxon>Viridiplantae</taxon>
        <taxon>Streptophyta</taxon>
        <taxon>Embryophyta</taxon>
        <taxon>Tracheophyta</taxon>
        <taxon>Spermatophyta</taxon>
        <taxon>Magnoliopsida</taxon>
        <taxon>eudicotyledons</taxon>
        <taxon>Gunneridae</taxon>
        <taxon>Pentapetalae</taxon>
        <taxon>rosids</taxon>
        <taxon>fabids</taxon>
        <taxon>Fabales</taxon>
        <taxon>Fabaceae</taxon>
        <taxon>Papilionoideae</taxon>
        <taxon>50 kb inversion clade</taxon>
        <taxon>NPAAA clade</taxon>
        <taxon>Hologalegina</taxon>
        <taxon>IRL clade</taxon>
        <taxon>Trifolieae</taxon>
        <taxon>Trifolium</taxon>
    </lineage>
</organism>
<keyword evidence="1" id="KW-0472">Membrane</keyword>
<keyword evidence="3" id="KW-1185">Reference proteome</keyword>
<feature type="transmembrane region" description="Helical" evidence="1">
    <location>
        <begin position="6"/>
        <end position="28"/>
    </location>
</feature>
<reference evidence="3" key="1">
    <citation type="journal article" date="2017" name="Front. Plant Sci.">
        <title>Climate Clever Clovers: New Paradigm to Reduce the Environmental Footprint of Ruminants by Breeding Low Methanogenic Forages Utilizing Haplotype Variation.</title>
        <authorList>
            <person name="Kaur P."/>
            <person name="Appels R."/>
            <person name="Bayer P.E."/>
            <person name="Keeble-Gagnere G."/>
            <person name="Wang J."/>
            <person name="Hirakawa H."/>
            <person name="Shirasawa K."/>
            <person name="Vercoe P."/>
            <person name="Stefanova K."/>
            <person name="Durmic Z."/>
            <person name="Nichols P."/>
            <person name="Revell C."/>
            <person name="Isobe S.N."/>
            <person name="Edwards D."/>
            <person name="Erskine W."/>
        </authorList>
    </citation>
    <scope>NUCLEOTIDE SEQUENCE [LARGE SCALE GENOMIC DNA]</scope>
    <source>
        <strain evidence="3">cv. Daliak</strain>
    </source>
</reference>
<evidence type="ECO:0000256" key="1">
    <source>
        <dbReference type="SAM" id="Phobius"/>
    </source>
</evidence>
<dbReference type="Proteomes" id="UP000242715">
    <property type="component" value="Unassembled WGS sequence"/>
</dbReference>
<name>A0A2Z6NWY3_TRISU</name>
<dbReference type="GO" id="GO:0090374">
    <property type="term" value="P:oligopeptide export from mitochondrion"/>
    <property type="evidence" value="ECO:0007669"/>
    <property type="project" value="TreeGrafter"/>
</dbReference>
<protein>
    <recommendedName>
        <fullName evidence="4">ABC transmembrane type-1 domain-containing protein</fullName>
    </recommendedName>
</protein>
<keyword evidence="1" id="KW-0812">Transmembrane</keyword>
<dbReference type="InterPro" id="IPR039421">
    <property type="entry name" value="Type_1_exporter"/>
</dbReference>
<dbReference type="AlphaFoldDB" id="A0A2Z6NWY3"/>
<gene>
    <name evidence="2" type="ORF">TSUD_208190</name>
</gene>